<organism evidence="1 2">
    <name type="scientific">Penicillium cf. griseofulvum</name>
    <dbReference type="NCBI Taxonomy" id="2972120"/>
    <lineage>
        <taxon>Eukaryota</taxon>
        <taxon>Fungi</taxon>
        <taxon>Dikarya</taxon>
        <taxon>Ascomycota</taxon>
        <taxon>Pezizomycotina</taxon>
        <taxon>Eurotiomycetes</taxon>
        <taxon>Eurotiomycetidae</taxon>
        <taxon>Eurotiales</taxon>
        <taxon>Aspergillaceae</taxon>
        <taxon>Penicillium</taxon>
    </lineage>
</organism>
<dbReference type="AlphaFoldDB" id="A0A9W9M4U0"/>
<accession>A0A9W9M4U0</accession>
<reference evidence="1" key="2">
    <citation type="journal article" date="2023" name="IMA Fungus">
        <title>Comparative genomic study of the Penicillium genus elucidates a diverse pangenome and 15 lateral gene transfer events.</title>
        <authorList>
            <person name="Petersen C."/>
            <person name="Sorensen T."/>
            <person name="Nielsen M.R."/>
            <person name="Sondergaard T.E."/>
            <person name="Sorensen J.L."/>
            <person name="Fitzpatrick D.A."/>
            <person name="Frisvad J.C."/>
            <person name="Nielsen K.L."/>
        </authorList>
    </citation>
    <scope>NUCLEOTIDE SEQUENCE</scope>
    <source>
        <strain evidence="1">IBT 16849</strain>
    </source>
</reference>
<comment type="caution">
    <text evidence="1">The sequence shown here is derived from an EMBL/GenBank/DDBJ whole genome shotgun (WGS) entry which is preliminary data.</text>
</comment>
<keyword evidence="2" id="KW-1185">Reference proteome</keyword>
<gene>
    <name evidence="1" type="ORF">N7472_007828</name>
</gene>
<dbReference type="Proteomes" id="UP001150879">
    <property type="component" value="Unassembled WGS sequence"/>
</dbReference>
<evidence type="ECO:0000313" key="1">
    <source>
        <dbReference type="EMBL" id="KAJ5188814.1"/>
    </source>
</evidence>
<dbReference type="EMBL" id="JAPQKP010000005">
    <property type="protein sequence ID" value="KAJ5188814.1"/>
    <property type="molecule type" value="Genomic_DNA"/>
</dbReference>
<protein>
    <submittedName>
        <fullName evidence="1">Uncharacterized protein</fullName>
    </submittedName>
</protein>
<reference evidence="1" key="1">
    <citation type="submission" date="2022-11" db="EMBL/GenBank/DDBJ databases">
        <authorList>
            <person name="Petersen C."/>
        </authorList>
    </citation>
    <scope>NUCLEOTIDE SEQUENCE</scope>
    <source>
        <strain evidence="1">IBT 16849</strain>
    </source>
</reference>
<name>A0A9W9M4U0_9EURO</name>
<proteinExistence type="predicted"/>
<evidence type="ECO:0000313" key="2">
    <source>
        <dbReference type="Proteomes" id="UP001150879"/>
    </source>
</evidence>
<sequence>MSCSSRILAQLGSRWHRVRAIAGLRSFRISHISSPSQNQPHERPIITHSRFRKFISIITKPLGHHGSPLFEHLLWE</sequence>